<keyword evidence="1" id="KW-0560">Oxidoreductase</keyword>
<name>A0A833JC70_9BACT</name>
<dbReference type="PANTHER" id="PTHR36503:SF2">
    <property type="entry name" value="BLR2408 PROTEIN"/>
    <property type="match status" value="1"/>
</dbReference>
<reference evidence="1 2" key="1">
    <citation type="submission" date="2019-10" db="EMBL/GenBank/DDBJ databases">
        <title>New genus of Silvanigrellaceae.</title>
        <authorList>
            <person name="Pitt A."/>
            <person name="Hahn M.W."/>
        </authorList>
    </citation>
    <scope>NUCLEOTIDE SEQUENCE [LARGE SCALE GENOMIC DNA]</scope>
    <source>
        <strain evidence="1 2">33A1-SZDP</strain>
    </source>
</reference>
<dbReference type="EMBL" id="WFLN01000007">
    <property type="protein sequence ID" value="KAB8029993.1"/>
    <property type="molecule type" value="Genomic_DNA"/>
</dbReference>
<dbReference type="RefSeq" id="WP_152213334.1">
    <property type="nucleotide sequence ID" value="NZ_WFLN01000007.1"/>
</dbReference>
<sequence length="131" mass="15183">MHKSFFVNLPVTDLDKSKEYFKKIGFSFEASYTYENALCLVIGKNCYVMLFSQTVFKKYIVNDLCNTATHRESFICISKTKQSEVDDFVDKAIEAGGSEHSLILDKQDYNFVYSRGFCDLDGHLWMVVHFK</sequence>
<dbReference type="PANTHER" id="PTHR36503">
    <property type="entry name" value="BLR2520 PROTEIN"/>
    <property type="match status" value="1"/>
</dbReference>
<proteinExistence type="predicted"/>
<gene>
    <name evidence="1" type="ORF">GCL57_10680</name>
</gene>
<dbReference type="Gene3D" id="3.10.180.10">
    <property type="entry name" value="2,3-Dihydroxybiphenyl 1,2-Dioxygenase, domain 1"/>
    <property type="match status" value="1"/>
</dbReference>
<dbReference type="AlphaFoldDB" id="A0A833JC70"/>
<dbReference type="GO" id="GO:0051213">
    <property type="term" value="F:dioxygenase activity"/>
    <property type="evidence" value="ECO:0007669"/>
    <property type="project" value="UniProtKB-KW"/>
</dbReference>
<protein>
    <submittedName>
        <fullName evidence="1">Glyoxalase/bleomycin resistance/extradiol dioxygenase family protein</fullName>
    </submittedName>
</protein>
<evidence type="ECO:0000313" key="1">
    <source>
        <dbReference type="EMBL" id="KAB8029993.1"/>
    </source>
</evidence>
<keyword evidence="2" id="KW-1185">Reference proteome</keyword>
<organism evidence="1 2">
    <name type="scientific">Fluviispira multicolorata</name>
    <dbReference type="NCBI Taxonomy" id="2654512"/>
    <lineage>
        <taxon>Bacteria</taxon>
        <taxon>Pseudomonadati</taxon>
        <taxon>Bdellovibrionota</taxon>
        <taxon>Oligoflexia</taxon>
        <taxon>Silvanigrellales</taxon>
        <taxon>Silvanigrellaceae</taxon>
        <taxon>Fluviispira</taxon>
    </lineage>
</organism>
<accession>A0A833JC70</accession>
<evidence type="ECO:0000313" key="2">
    <source>
        <dbReference type="Proteomes" id="UP000442694"/>
    </source>
</evidence>
<dbReference type="SUPFAM" id="SSF54593">
    <property type="entry name" value="Glyoxalase/Bleomycin resistance protein/Dihydroxybiphenyl dioxygenase"/>
    <property type="match status" value="1"/>
</dbReference>
<comment type="caution">
    <text evidence="1">The sequence shown here is derived from an EMBL/GenBank/DDBJ whole genome shotgun (WGS) entry which is preliminary data.</text>
</comment>
<dbReference type="Proteomes" id="UP000442694">
    <property type="component" value="Unassembled WGS sequence"/>
</dbReference>
<dbReference type="InterPro" id="IPR029068">
    <property type="entry name" value="Glyas_Bleomycin-R_OHBP_Dase"/>
</dbReference>
<keyword evidence="1" id="KW-0223">Dioxygenase</keyword>